<organism evidence="2 3">
    <name type="scientific">Cephalotrichum gorgonifer</name>
    <dbReference type="NCBI Taxonomy" id="2041049"/>
    <lineage>
        <taxon>Eukaryota</taxon>
        <taxon>Fungi</taxon>
        <taxon>Dikarya</taxon>
        <taxon>Ascomycota</taxon>
        <taxon>Pezizomycotina</taxon>
        <taxon>Sordariomycetes</taxon>
        <taxon>Hypocreomycetidae</taxon>
        <taxon>Microascales</taxon>
        <taxon>Microascaceae</taxon>
        <taxon>Cephalotrichum</taxon>
    </lineage>
</organism>
<feature type="compositionally biased region" description="Basic and acidic residues" evidence="1">
    <location>
        <begin position="294"/>
        <end position="303"/>
    </location>
</feature>
<feature type="compositionally biased region" description="Gly residues" evidence="1">
    <location>
        <begin position="447"/>
        <end position="457"/>
    </location>
</feature>
<sequence>MQSHLQTPVDDGGSEPIAEGQRADGHLLQPQPPPPQQPQPQPQWQHNLSPGVSVTASGGCATLPLDLHDGDGQDNDNDTAAEENKDFFSACSCSSAPLSSSSACSISSLSASASASGLSHSLSVLASTSTPLSMEGSDSYYLDNVESGSAGAREGEGDKAPPGPRKLGRPPTPFDAMAGFPLPHYQSEMTLDRVVTSPLRNALNPDLGLDESGPGLDPNGDDKDKDKDHHDNARISQNPPLSVALPHLIPPPPPQPPQPPSPPVSEPDTVPKPEHVPEQHEDEHKPQDMPAPPRNEKSPRDETSLTCVCARKCDDTAQNAQPESSAAKQERCSCSSRVSVVVCQQPNREGTPQLQEGQGQGQGHSPQQQTGPDSDCCPSDPLKHSNTSSTSGPHAPEHDSHRTLIDPSASAPNSGNIGNAAVAALTQETNSNTNPTATSSSNTSTGTGAGTGTGTGTSTGASNPNPNSQNSSQTITASRDPPLSSLIPPSSHPSTSASSSSPSSPSPSPAPSLPRSVSNSAPIRIEHPIPEINPKTGAFLGNIAQLEATAERLSSATTSIDDAIRDLHAELKRSDSQRSAAAFARAGIQPWERELDDSDPASRLGRSGLFRRLSASAALARHSTYSGRPTAPATTAAAATNRPARYRLRSGSLNAVAQTRADMEPYMSRTGPGKGSVRSVRSGKLSLAEIVESQPLRLTQAALDAADRSNLAEEDDDTIRPQAGQDRTPRRESFTPNTDAFHAMMNPTGVQTGRDLGYDHPPQRPVHLVAAAGDQQRPSTSASNASSTHLNAAFRDFDGVHFDPEANSTSPPMSPPSQPSLQRPQALMHDELHFSSPHQEHLDLDFNSHHQEPLDLAFTSPHPGPSDLPYTPPHQDTPDRPYAAPHPAPVASPPMPRPTSYLNPETGQEMLFYPARVPAMLSLPPKLSKKPKAAARNQRQSHVLSTMPEIARQSGASWLPDPLGGHAETSLSQPMSLSDAFADMTGETPRPESAHNGSAPEGGASRGDAPEETNALGPNHGAPEIQVTPTSAEQNIDDGEVQPAVPRPLKDGDVDRGTGVDVRKSRMSRPMSSLPPQLRASAFFDLPSTSTQLKVKDGSAMATLDHLLDASTHAPVSAFTDHLVAGKLGSEVYGAEKKRSPSPRAQPVSQPPTPAVPEKKKRASFFHRLKKSEDKGRKNDQNESATPESGSSSGVDDEALPPGAVGYATLSPDTDEFDDNHVGSDDGKDSDCTGEENGEEEGEEYHGPPTTLLAELLIRKQQQKNRTKPLYQTFPNGMHSTLLELDAVAEAQRKTRKGRRVNLAWEERDPMLDDGESEDEDVPLGVLFAAAADLNRPVGLMERREMEENEPLSQRKARLQGQDTGHNINRRTLMLNPATRMSANRLSQMPPFGGVPNHQRQPSSGGAEQEEDKDDEIEGETLGERMRRLKKQEEESLPTARPVSAAFSAELLSQFGDLEDEKNDEEEAKKGGDGEGEGEEEETLGQRRRRLQAEREGNKQQPPRPAVAKRLSLADILSAHPVRDTATYEQERRAQARRAQEEMLVVKKAQEEKLAAKKAQMSRAMTGPGSGTGTGSGSGGFKNGRFNDGAAGGWSVGQGSAAASPVMGSYVAGQYPVTASPYGAVQYPVAASPYMAGQYPVAAGQYYAAGQYGMAGQAQYGGGMAPQQGWYAQQHMGMPMNPDGRTDMIDQWRYGVRQ</sequence>
<feature type="compositionally biased region" description="Acidic residues" evidence="1">
    <location>
        <begin position="1457"/>
        <end position="1466"/>
    </location>
</feature>
<feature type="compositionally biased region" description="Basic and acidic residues" evidence="1">
    <location>
        <begin position="269"/>
        <end position="287"/>
    </location>
</feature>
<feature type="region of interest" description="Disordered" evidence="1">
    <location>
        <begin position="800"/>
        <end position="823"/>
    </location>
</feature>
<feature type="compositionally biased region" description="Basic and acidic residues" evidence="1">
    <location>
        <begin position="1422"/>
        <end position="1434"/>
    </location>
</feature>
<feature type="compositionally biased region" description="Basic residues" evidence="1">
    <location>
        <begin position="1159"/>
        <end position="1170"/>
    </location>
</feature>
<gene>
    <name evidence="2" type="ORF">DNG_07804</name>
</gene>
<feature type="region of interest" description="Disordered" evidence="1">
    <location>
        <begin position="1346"/>
        <end position="1510"/>
    </location>
</feature>
<feature type="compositionally biased region" description="Polar residues" evidence="1">
    <location>
        <begin position="46"/>
        <end position="56"/>
    </location>
</feature>
<dbReference type="EMBL" id="ONZQ02000012">
    <property type="protein sequence ID" value="SPO05119.1"/>
    <property type="molecule type" value="Genomic_DNA"/>
</dbReference>
<feature type="region of interest" description="Disordered" evidence="1">
    <location>
        <begin position="345"/>
        <end position="536"/>
    </location>
</feature>
<feature type="compositionally biased region" description="Low complexity" evidence="1">
    <location>
        <begin position="429"/>
        <end position="446"/>
    </location>
</feature>
<feature type="compositionally biased region" description="Acidic residues" evidence="1">
    <location>
        <begin position="1232"/>
        <end position="1243"/>
    </location>
</feature>
<dbReference type="Proteomes" id="UP001187682">
    <property type="component" value="Unassembled WGS sequence"/>
</dbReference>
<feature type="region of interest" description="Disordered" evidence="1">
    <location>
        <begin position="1561"/>
        <end position="1584"/>
    </location>
</feature>
<reference evidence="2" key="1">
    <citation type="submission" date="2018-03" db="EMBL/GenBank/DDBJ databases">
        <authorList>
            <person name="Guldener U."/>
        </authorList>
    </citation>
    <scope>NUCLEOTIDE SEQUENCE</scope>
</reference>
<feature type="compositionally biased region" description="Pro residues" evidence="1">
    <location>
        <begin position="862"/>
        <end position="872"/>
    </location>
</feature>
<feature type="region of interest" description="Disordered" evidence="1">
    <location>
        <begin position="981"/>
        <end position="1026"/>
    </location>
</feature>
<keyword evidence="3" id="KW-1185">Reference proteome</keyword>
<protein>
    <submittedName>
        <fullName evidence="2">Uncharacterized protein</fullName>
    </submittedName>
</protein>
<name>A0AAE8N3Z7_9PEZI</name>
<feature type="region of interest" description="Disordered" evidence="1">
    <location>
        <begin position="129"/>
        <end position="181"/>
    </location>
</feature>
<feature type="compositionally biased region" description="Basic and acidic residues" evidence="1">
    <location>
        <begin position="1219"/>
        <end position="1231"/>
    </location>
</feature>
<comment type="caution">
    <text evidence="2">The sequence shown here is derived from an EMBL/GenBank/DDBJ whole genome shotgun (WGS) entry which is preliminary data.</text>
</comment>
<evidence type="ECO:0000313" key="2">
    <source>
        <dbReference type="EMBL" id="SPO05119.1"/>
    </source>
</evidence>
<feature type="compositionally biased region" description="Acidic residues" evidence="1">
    <location>
        <begin position="72"/>
        <end position="81"/>
    </location>
</feature>
<feature type="compositionally biased region" description="Low complexity" evidence="1">
    <location>
        <begin position="458"/>
        <end position="503"/>
    </location>
</feature>
<feature type="compositionally biased region" description="Low complexity" evidence="1">
    <location>
        <begin position="350"/>
        <end position="372"/>
    </location>
</feature>
<feature type="region of interest" description="Disordered" evidence="1">
    <location>
        <begin position="1"/>
        <end position="81"/>
    </location>
</feature>
<feature type="compositionally biased region" description="Basic and acidic residues" evidence="1">
    <location>
        <begin position="395"/>
        <end position="404"/>
    </location>
</feature>
<evidence type="ECO:0000313" key="3">
    <source>
        <dbReference type="Proteomes" id="UP001187682"/>
    </source>
</evidence>
<feature type="compositionally biased region" description="Acidic residues" evidence="1">
    <location>
        <begin position="1474"/>
        <end position="1483"/>
    </location>
</feature>
<feature type="region of interest" description="Disordered" evidence="1">
    <location>
        <begin position="1135"/>
        <end position="1249"/>
    </location>
</feature>
<feature type="compositionally biased region" description="Basic and acidic residues" evidence="1">
    <location>
        <begin position="1048"/>
        <end position="1064"/>
    </location>
</feature>
<feature type="region of interest" description="Disordered" evidence="1">
    <location>
        <begin position="708"/>
        <end position="743"/>
    </location>
</feature>
<feature type="region of interest" description="Disordered" evidence="1">
    <location>
        <begin position="854"/>
        <end position="895"/>
    </location>
</feature>
<feature type="compositionally biased region" description="Basic and acidic residues" evidence="1">
    <location>
        <begin position="220"/>
        <end position="233"/>
    </location>
</feature>
<accession>A0AAE8N3Z7</accession>
<feature type="compositionally biased region" description="Gly residues" evidence="1">
    <location>
        <begin position="1568"/>
        <end position="1582"/>
    </location>
</feature>
<feature type="compositionally biased region" description="Pro residues" evidence="1">
    <location>
        <begin position="884"/>
        <end position="895"/>
    </location>
</feature>
<feature type="compositionally biased region" description="Polar residues" evidence="1">
    <location>
        <begin position="1182"/>
        <end position="1194"/>
    </location>
</feature>
<feature type="region of interest" description="Disordered" evidence="1">
    <location>
        <begin position="201"/>
        <end position="304"/>
    </location>
</feature>
<evidence type="ECO:0000256" key="1">
    <source>
        <dbReference type="SAM" id="MobiDB-lite"/>
    </source>
</evidence>
<proteinExistence type="predicted"/>
<feature type="compositionally biased region" description="Pro residues" evidence="1">
    <location>
        <begin position="248"/>
        <end position="265"/>
    </location>
</feature>
<feature type="compositionally biased region" description="Acidic residues" evidence="1">
    <location>
        <begin position="1408"/>
        <end position="1421"/>
    </location>
</feature>
<feature type="compositionally biased region" description="Basic and acidic residues" evidence="1">
    <location>
        <begin position="1171"/>
        <end position="1181"/>
    </location>
</feature>
<feature type="compositionally biased region" description="Pro residues" evidence="1">
    <location>
        <begin position="30"/>
        <end position="41"/>
    </location>
</feature>
<feature type="region of interest" description="Disordered" evidence="1">
    <location>
        <begin position="1040"/>
        <end position="1075"/>
    </location>
</feature>